<dbReference type="Pfam" id="PF00443">
    <property type="entry name" value="UCH"/>
    <property type="match status" value="1"/>
</dbReference>
<dbReference type="CDD" id="cd02674">
    <property type="entry name" value="Peptidase_C19R"/>
    <property type="match status" value="1"/>
</dbReference>
<evidence type="ECO:0000256" key="6">
    <source>
        <dbReference type="ARBA" id="ARBA00022807"/>
    </source>
</evidence>
<dbReference type="InterPro" id="IPR038765">
    <property type="entry name" value="Papain-like_cys_pep_sf"/>
</dbReference>
<gene>
    <name evidence="10" type="ORF">MUK42_04742</name>
</gene>
<dbReference type="SUPFAM" id="SSF54001">
    <property type="entry name" value="Cysteine proteinases"/>
    <property type="match status" value="1"/>
</dbReference>
<evidence type="ECO:0000256" key="2">
    <source>
        <dbReference type="ARBA" id="ARBA00009085"/>
    </source>
</evidence>
<dbReference type="PANTHER" id="PTHR21646">
    <property type="entry name" value="UBIQUITIN CARBOXYL-TERMINAL HYDROLASE"/>
    <property type="match status" value="1"/>
</dbReference>
<keyword evidence="11" id="KW-1185">Reference proteome</keyword>
<sequence>MADSPAKASSSSSSDPSTYTPDFDSRVYLVPYRWWKGVMESQVKEDRPSGIPYSISPVAPRLWNEILRDNSKSDFVCNIERDDYWNEDDDAAEGASSLTYALIPFYSWLQVLDWRFVPCFTTKKYESFSSINAPMADVYPLMLRVSVTEKKFLTVKISKKDNSDENYKRSSNIFCRDFKPVHILDFTGKIDCIEMDEWDKRSHDCFQQPDHEILLRVRVSISENMSSEHHVLPKMQHLKDSMSSPQSKITSFSYGDPDTYNKENIDNPVLESGDFDVVGPLGLTGLKNLGNTCFMNSAIQCLAHTPKLVDYFLGDYSKDINRNNPLGTKGELASLFADLLRQLWTPDRTPVDPCVFKENLGHLTREYAGCNQHDSHEFLAFLLDGLHEDLNRVKLKSSFETKDSSGDPDEVAAEYWANHLSRNDSIIVDTCQGLYKSTLVCHVCNKVSMTFDPFMYLSLPLPSTNMTRMTITVFSTNGTKEPSAFSINVPKFGKLKDIIQALSIACSLRDDETLLIAQVFADHIVSFLEEPLLSISFIRNEDHLVAYQLPKDFENGSLMVFVHQRMGEPHLSDMSTSSWKGFGTPLIAVLPSMVEGNTIRSLFLKLLNPLKRSNTCSIDKQDKNSDNFSDTVTKLETRFHAPDPKNMADTTEEGIDIEDALQFYLTDKKCSIMGSQIQMDEIVSPIRLKKKIYVIVRWKNKALEDHDICLLNTLPTMCEQYSKRYQEYVTLYACLEAFLTEEPLDPECPWYCPCCEKHQQSHKKLDLWRLPEVMVIHLKRFSYSQHERNKLEAFVDYPVDDFDLSTYMSNMTDKASCHYRLYAVSNHYGSLGGGHYTAYVHHEEADGWFKFDDDCVVPIDGVDDVKTSAAYLLFYKRV</sequence>
<dbReference type="Gene3D" id="3.90.70.10">
    <property type="entry name" value="Cysteine proteinases"/>
    <property type="match status" value="2"/>
</dbReference>
<evidence type="ECO:0000313" key="10">
    <source>
        <dbReference type="EMBL" id="URE45311.1"/>
    </source>
</evidence>
<dbReference type="InterPro" id="IPR050185">
    <property type="entry name" value="Ub_carboxyl-term_hydrolase"/>
</dbReference>
<evidence type="ECO:0000256" key="4">
    <source>
        <dbReference type="ARBA" id="ARBA00022786"/>
    </source>
</evidence>
<evidence type="ECO:0000256" key="3">
    <source>
        <dbReference type="ARBA" id="ARBA00022670"/>
    </source>
</evidence>
<evidence type="ECO:0000259" key="9">
    <source>
        <dbReference type="PROSITE" id="PS50235"/>
    </source>
</evidence>
<dbReference type="OrthoDB" id="292964at2759"/>
<dbReference type="InterPro" id="IPR057372">
    <property type="entry name" value="Ubiquitin_UBP8/5"/>
</dbReference>
<comment type="function">
    <text evidence="7">Recognizes and hydrolyzes the peptide bond at the C-terminal Gly of ubiquitin. Involved in the processing of poly-ubiquitin precursors as well as that of ubiquitinated proteins.</text>
</comment>
<keyword evidence="5 7" id="KW-0378">Hydrolase</keyword>
<dbReference type="GO" id="GO:0004843">
    <property type="term" value="F:cysteine-type deubiquitinase activity"/>
    <property type="evidence" value="ECO:0007669"/>
    <property type="project" value="UniProtKB-UniRule"/>
</dbReference>
<dbReference type="PROSITE" id="PS00972">
    <property type="entry name" value="USP_1"/>
    <property type="match status" value="1"/>
</dbReference>
<dbReference type="InterPro" id="IPR001394">
    <property type="entry name" value="Peptidase_C19_UCH"/>
</dbReference>
<feature type="domain" description="USP" evidence="9">
    <location>
        <begin position="284"/>
        <end position="878"/>
    </location>
</feature>
<accession>A0A9E7I4E1</accession>
<name>A0A9E7I4E1_9LILI</name>
<dbReference type="EMBL" id="CP097511">
    <property type="protein sequence ID" value="URE45311.1"/>
    <property type="molecule type" value="Genomic_DNA"/>
</dbReference>
<keyword evidence="3 7" id="KW-0645">Protease</keyword>
<comment type="similarity">
    <text evidence="2 7">Belongs to the peptidase C19 family.</text>
</comment>
<dbReference type="PANTHER" id="PTHR21646:SF24">
    <property type="entry name" value="UBIQUITIN CARBOXYL-TERMINAL HYDROLASE"/>
    <property type="match status" value="1"/>
</dbReference>
<feature type="region of interest" description="Disordered" evidence="8">
    <location>
        <begin position="1"/>
        <end position="21"/>
    </location>
</feature>
<dbReference type="EC" id="3.4.19.12" evidence="7"/>
<comment type="catalytic activity">
    <reaction evidence="1 7">
        <text>Thiol-dependent hydrolysis of ester, thioester, amide, peptide and isopeptide bonds formed by the C-terminal Gly of ubiquitin (a 76-residue protein attached to proteins as an intracellular targeting signal).</text>
        <dbReference type="EC" id="3.4.19.12"/>
    </reaction>
</comment>
<evidence type="ECO:0000313" key="11">
    <source>
        <dbReference type="Proteomes" id="UP001055439"/>
    </source>
</evidence>
<evidence type="ECO:0000256" key="1">
    <source>
        <dbReference type="ARBA" id="ARBA00000707"/>
    </source>
</evidence>
<evidence type="ECO:0000256" key="5">
    <source>
        <dbReference type="ARBA" id="ARBA00022801"/>
    </source>
</evidence>
<reference evidence="10" key="1">
    <citation type="submission" date="2022-05" db="EMBL/GenBank/DDBJ databases">
        <title>The Musa troglodytarum L. genome provides insights into the mechanism of non-climacteric behaviour and enrichment of carotenoids.</title>
        <authorList>
            <person name="Wang J."/>
        </authorList>
    </citation>
    <scope>NUCLEOTIDE SEQUENCE</scope>
    <source>
        <tissue evidence="10">Leaf</tissue>
    </source>
</reference>
<keyword evidence="4 7" id="KW-0833">Ubl conjugation pathway</keyword>
<evidence type="ECO:0000256" key="8">
    <source>
        <dbReference type="SAM" id="MobiDB-lite"/>
    </source>
</evidence>
<dbReference type="InterPro" id="IPR028889">
    <property type="entry name" value="USP"/>
</dbReference>
<dbReference type="InterPro" id="IPR018200">
    <property type="entry name" value="USP_CS"/>
</dbReference>
<evidence type="ECO:0000256" key="7">
    <source>
        <dbReference type="RuleBase" id="RU366025"/>
    </source>
</evidence>
<protein>
    <recommendedName>
        <fullName evidence="7">Ubiquitin carboxyl-terminal hydrolase</fullName>
        <ecNumber evidence="7">3.4.19.12</ecNumber>
    </recommendedName>
</protein>
<dbReference type="AlphaFoldDB" id="A0A9E7I4E1"/>
<organism evidence="10 11">
    <name type="scientific">Musa troglodytarum</name>
    <name type="common">fe'i banana</name>
    <dbReference type="NCBI Taxonomy" id="320322"/>
    <lineage>
        <taxon>Eukaryota</taxon>
        <taxon>Viridiplantae</taxon>
        <taxon>Streptophyta</taxon>
        <taxon>Embryophyta</taxon>
        <taxon>Tracheophyta</taxon>
        <taxon>Spermatophyta</taxon>
        <taxon>Magnoliopsida</taxon>
        <taxon>Liliopsida</taxon>
        <taxon>Zingiberales</taxon>
        <taxon>Musaceae</taxon>
        <taxon>Musa</taxon>
    </lineage>
</organism>
<dbReference type="PROSITE" id="PS00973">
    <property type="entry name" value="USP_2"/>
    <property type="match status" value="1"/>
</dbReference>
<dbReference type="PROSITE" id="PS50235">
    <property type="entry name" value="USP_3"/>
    <property type="match status" value="1"/>
</dbReference>
<dbReference type="Pfam" id="PF25242">
    <property type="entry name" value="Ubiquitin_UBP8"/>
    <property type="match status" value="1"/>
</dbReference>
<dbReference type="GO" id="GO:0016579">
    <property type="term" value="P:protein deubiquitination"/>
    <property type="evidence" value="ECO:0007669"/>
    <property type="project" value="InterPro"/>
</dbReference>
<keyword evidence="6 7" id="KW-0788">Thiol protease</keyword>
<dbReference type="GO" id="GO:0006508">
    <property type="term" value="P:proteolysis"/>
    <property type="evidence" value="ECO:0007669"/>
    <property type="project" value="UniProtKB-KW"/>
</dbReference>
<dbReference type="Proteomes" id="UP001055439">
    <property type="component" value="Chromosome 9"/>
</dbReference>
<proteinExistence type="inferred from homology"/>